<dbReference type="GO" id="GO:0003993">
    <property type="term" value="F:acid phosphatase activity"/>
    <property type="evidence" value="ECO:0007669"/>
    <property type="project" value="InterPro"/>
</dbReference>
<evidence type="ECO:0000259" key="3">
    <source>
        <dbReference type="Pfam" id="PF16656"/>
    </source>
</evidence>
<dbReference type="Gene3D" id="2.60.40.380">
    <property type="entry name" value="Purple acid phosphatase-like, N-terminal"/>
    <property type="match status" value="1"/>
</dbReference>
<keyword evidence="1" id="KW-0732">Signal</keyword>
<proteinExistence type="predicted"/>
<accession>A0A095ZT03</accession>
<dbReference type="SUPFAM" id="SSF56300">
    <property type="entry name" value="Metallo-dependent phosphatases"/>
    <property type="match status" value="1"/>
</dbReference>
<gene>
    <name evidence="4" type="ORF">HMPREF2137_00185</name>
</gene>
<feature type="domain" description="Calcineurin-like phosphoesterase" evidence="2">
    <location>
        <begin position="136"/>
        <end position="330"/>
    </location>
</feature>
<dbReference type="InterPro" id="IPR015914">
    <property type="entry name" value="PAPs_N"/>
</dbReference>
<name>A0A095ZT03_9BACT</name>
<dbReference type="SUPFAM" id="SSF49363">
    <property type="entry name" value="Purple acid phosphatase, N-terminal domain"/>
    <property type="match status" value="1"/>
</dbReference>
<comment type="caution">
    <text evidence="4">The sequence shown here is derived from an EMBL/GenBank/DDBJ whole genome shotgun (WGS) entry which is preliminary data.</text>
</comment>
<evidence type="ECO:0000259" key="2">
    <source>
        <dbReference type="Pfam" id="PF00149"/>
    </source>
</evidence>
<feature type="domain" description="Purple acid phosphatase N-terminal" evidence="3">
    <location>
        <begin position="28"/>
        <end position="99"/>
    </location>
</feature>
<protein>
    <submittedName>
        <fullName evidence="4">Metallophosphoesterase</fullName>
    </submittedName>
</protein>
<dbReference type="Pfam" id="PF00149">
    <property type="entry name" value="Metallophos"/>
    <property type="match status" value="1"/>
</dbReference>
<dbReference type="InterPro" id="IPR008963">
    <property type="entry name" value="Purple_acid_Pase-like_N"/>
</dbReference>
<dbReference type="PANTHER" id="PTHR45867">
    <property type="entry name" value="PURPLE ACID PHOSPHATASE"/>
    <property type="match status" value="1"/>
</dbReference>
<evidence type="ECO:0000313" key="4">
    <source>
        <dbReference type="EMBL" id="KGF37521.1"/>
    </source>
</evidence>
<evidence type="ECO:0000256" key="1">
    <source>
        <dbReference type="ARBA" id="ARBA00022729"/>
    </source>
</evidence>
<sequence length="382" mass="44092">MTLMLCPTLGWAEGIKLLHGPYLDMVQENNATIVWVADKPSVGWVEMAPDDGTDFYSVARPKFHDTNIGIKRTSLIHSVKLTNLKPGTRYRYRVYAQEVLSHKGAKVRYGDVVATDVYNKKPLCFQTNDRRQTETSFLVLNDIHERNDVLEKLLKNSSYKDKDMIFYAGDMISHFTHDTTVFKGFMDTSIKLFAQQKSWYFVRGNHETRGEWANRFQEYFCTQQPHLYFTVRQGPILFICLDTGEDKADTDIEYAGITDYDNYRTEQARWLKEVVASNEFKEAKYRVVIAHMPPADTQDAWHGQREVTNKLLPPLNKAGINLMICGHMHEHQYIEPNDSHDYPILVNSNNSSVTAQTKNGQLDVKVLDLNGKTTFHKTYSER</sequence>
<reference evidence="4 5" key="1">
    <citation type="submission" date="2014-07" db="EMBL/GenBank/DDBJ databases">
        <authorList>
            <person name="McCorrison J."/>
            <person name="Sanka R."/>
            <person name="Torralba M."/>
            <person name="Gillis M."/>
            <person name="Haft D.H."/>
            <person name="Methe B."/>
            <person name="Sutton G."/>
            <person name="Nelson K.E."/>
        </authorList>
    </citation>
    <scope>NUCLEOTIDE SEQUENCE [LARGE SCALE GENOMIC DNA]</scope>
    <source>
        <strain evidence="4 5">DNF00853</strain>
    </source>
</reference>
<dbReference type="InterPro" id="IPR004843">
    <property type="entry name" value="Calcineurin-like_PHP"/>
</dbReference>
<dbReference type="EMBL" id="JRNN01000002">
    <property type="protein sequence ID" value="KGF37521.1"/>
    <property type="molecule type" value="Genomic_DNA"/>
</dbReference>
<dbReference type="Proteomes" id="UP000029556">
    <property type="component" value="Unassembled WGS sequence"/>
</dbReference>
<dbReference type="InterPro" id="IPR029052">
    <property type="entry name" value="Metallo-depent_PP-like"/>
</dbReference>
<dbReference type="PANTHER" id="PTHR45867:SF3">
    <property type="entry name" value="ACID PHOSPHATASE TYPE 7"/>
    <property type="match status" value="1"/>
</dbReference>
<dbReference type="AlphaFoldDB" id="A0A095ZT03"/>
<organism evidence="4 5">
    <name type="scientific">Hoylesella buccalis DNF00853</name>
    <dbReference type="NCBI Taxonomy" id="1401074"/>
    <lineage>
        <taxon>Bacteria</taxon>
        <taxon>Pseudomonadati</taxon>
        <taxon>Bacteroidota</taxon>
        <taxon>Bacteroidia</taxon>
        <taxon>Bacteroidales</taxon>
        <taxon>Prevotellaceae</taxon>
        <taxon>Hoylesella</taxon>
    </lineage>
</organism>
<dbReference type="Gene3D" id="3.60.21.10">
    <property type="match status" value="1"/>
</dbReference>
<evidence type="ECO:0000313" key="5">
    <source>
        <dbReference type="Proteomes" id="UP000029556"/>
    </source>
</evidence>
<dbReference type="Pfam" id="PF16656">
    <property type="entry name" value="Pur_ac_phosph_N"/>
    <property type="match status" value="1"/>
</dbReference>
<dbReference type="GO" id="GO:0046872">
    <property type="term" value="F:metal ion binding"/>
    <property type="evidence" value="ECO:0007669"/>
    <property type="project" value="InterPro"/>
</dbReference>
<dbReference type="InterPro" id="IPR003961">
    <property type="entry name" value="FN3_dom"/>
</dbReference>
<dbReference type="CDD" id="cd00063">
    <property type="entry name" value="FN3"/>
    <property type="match status" value="1"/>
</dbReference>